<evidence type="ECO:0000313" key="1">
    <source>
        <dbReference type="EMBL" id="CAB4574122.1"/>
    </source>
</evidence>
<name>A0A6J6ECD6_9ZZZZ</name>
<reference evidence="1" key="1">
    <citation type="submission" date="2020-05" db="EMBL/GenBank/DDBJ databases">
        <authorList>
            <person name="Chiriac C."/>
            <person name="Salcher M."/>
            <person name="Ghai R."/>
            <person name="Kavagutti S V."/>
        </authorList>
    </citation>
    <scope>NUCLEOTIDE SEQUENCE</scope>
</reference>
<organism evidence="1">
    <name type="scientific">freshwater metagenome</name>
    <dbReference type="NCBI Taxonomy" id="449393"/>
    <lineage>
        <taxon>unclassified sequences</taxon>
        <taxon>metagenomes</taxon>
        <taxon>ecological metagenomes</taxon>
    </lineage>
</organism>
<sequence length="31" mass="3590">MHPIISSQFTSGTYTCPRCDDEVWLIFTRGK</sequence>
<accession>A0A6J6ECD6</accession>
<dbReference type="AlphaFoldDB" id="A0A6J6ECD6"/>
<protein>
    <submittedName>
        <fullName evidence="1">Unannotated protein</fullName>
    </submittedName>
</protein>
<gene>
    <name evidence="1" type="ORF">UFOPK1722_00580</name>
</gene>
<proteinExistence type="predicted"/>
<dbReference type="EMBL" id="CAEZTS010000036">
    <property type="protein sequence ID" value="CAB4574122.1"/>
    <property type="molecule type" value="Genomic_DNA"/>
</dbReference>